<dbReference type="RefSeq" id="WP_255890517.1">
    <property type="nucleotide sequence ID" value="NZ_JAFMZM010000003.1"/>
</dbReference>
<keyword evidence="2" id="KW-1185">Reference proteome</keyword>
<dbReference type="Proteomes" id="UP001596524">
    <property type="component" value="Unassembled WGS sequence"/>
</dbReference>
<reference evidence="2" key="1">
    <citation type="journal article" date="2019" name="Int. J. Syst. Evol. Microbiol.">
        <title>The Global Catalogue of Microorganisms (GCM) 10K type strain sequencing project: providing services to taxonomists for standard genome sequencing and annotation.</title>
        <authorList>
            <consortium name="The Broad Institute Genomics Platform"/>
            <consortium name="The Broad Institute Genome Sequencing Center for Infectious Disease"/>
            <person name="Wu L."/>
            <person name="Ma J."/>
        </authorList>
    </citation>
    <scope>NUCLEOTIDE SEQUENCE [LARGE SCALE GENOMIC DNA]</scope>
    <source>
        <strain evidence="2">FCH27</strain>
    </source>
</reference>
<dbReference type="EMBL" id="JBHTCH010000001">
    <property type="protein sequence ID" value="MFC7358710.1"/>
    <property type="molecule type" value="Genomic_DNA"/>
</dbReference>
<sequence>MADPLLMGPAALFLTSTVWTTAVAATRPDLPGEPFGVRVPGPVRTHLALGLGSAVAAPWPMPAIAMWAAARGDPASAWAARTTAAIGIGVVVGILSEPATWGRRPPPTHRANVALGLAIGAAMASAGSYRLRQQAGATATPVAASA</sequence>
<evidence type="ECO:0000313" key="2">
    <source>
        <dbReference type="Proteomes" id="UP001596524"/>
    </source>
</evidence>
<comment type="caution">
    <text evidence="1">The sequence shown here is derived from an EMBL/GenBank/DDBJ whole genome shotgun (WGS) entry which is preliminary data.</text>
</comment>
<protein>
    <submittedName>
        <fullName evidence="1">Uncharacterized protein</fullName>
    </submittedName>
</protein>
<proteinExistence type="predicted"/>
<accession>A0ABW2MYK3</accession>
<evidence type="ECO:0000313" key="1">
    <source>
        <dbReference type="EMBL" id="MFC7358710.1"/>
    </source>
</evidence>
<gene>
    <name evidence="1" type="ORF">ACFQO6_00400</name>
</gene>
<organism evidence="1 2">
    <name type="scientific">Nocardioides astragali</name>
    <dbReference type="NCBI Taxonomy" id="1776736"/>
    <lineage>
        <taxon>Bacteria</taxon>
        <taxon>Bacillati</taxon>
        <taxon>Actinomycetota</taxon>
        <taxon>Actinomycetes</taxon>
        <taxon>Propionibacteriales</taxon>
        <taxon>Nocardioidaceae</taxon>
        <taxon>Nocardioides</taxon>
    </lineage>
</organism>
<name>A0ABW2MYK3_9ACTN</name>